<sequence>MNSLQSFPTELLLMIFQHLVPEPLPTKPTPNLLDDEYIQRRNALLDLCLVSKRFSHIAQPLLHHNITITDGAQLVALFHTFWNSPDFRRYPRAFACPILLEDRDVVNSTADCWNATVDKLSRDVSDPLIAHFLNTAYVELRHVEEEESIPEADGVVPMELDGEGNQEQDYSLFRFKRQFLPQILVSTILGLLSRVEDVLLRQYPRDRQDMGYYLQSLSKYTKDADTASETPTLPSSFLSTARSIRLQDHDAPLSLNGICPASVPFWEFGNVTKFEVHHDNWANSQLLELLSRQPATPRDATHKQKIVEGLRRLEELQFCQSASSPCHIYDLLSYCSNLRSFHLSFREYAYGRPENPDWHVRTIQETLLQATTKLETLHLDILSDTEFYTTPMSTFEDVVEIVECLPRFQNLKYLTIDSTKLLGFTYDEDPSQFDWPHPTDFVPLYQEVPLTAMLPSSLERLVLLNKLTSIQVIMMVDPVTLMRKYFPTDDVDMVVNGGEDILVGPLLQFARDCRREHPNLGSITLRTSYIQGTELVRTFGEESGAKCALGEGIMQATYNGVKVAFERVGVDFNLEWVETVRPLSMYGTEEVMFDLY</sequence>
<proteinExistence type="predicted"/>
<accession>M7T8R1</accession>
<evidence type="ECO:0000313" key="1">
    <source>
        <dbReference type="EMBL" id="EMR66206.1"/>
    </source>
</evidence>
<dbReference type="AlphaFoldDB" id="M7T8R1"/>
<evidence type="ECO:0008006" key="3">
    <source>
        <dbReference type="Google" id="ProtNLM"/>
    </source>
</evidence>
<dbReference type="SUPFAM" id="SSF52047">
    <property type="entry name" value="RNI-like"/>
    <property type="match status" value="1"/>
</dbReference>
<dbReference type="Proteomes" id="UP000012174">
    <property type="component" value="Unassembled WGS sequence"/>
</dbReference>
<keyword evidence="2" id="KW-1185">Reference proteome</keyword>
<dbReference type="KEGG" id="ela:UCREL1_6830"/>
<protein>
    <recommendedName>
        <fullName evidence="3">F-box domain-containing protein</fullName>
    </recommendedName>
</protein>
<evidence type="ECO:0000313" key="2">
    <source>
        <dbReference type="Proteomes" id="UP000012174"/>
    </source>
</evidence>
<reference evidence="2" key="1">
    <citation type="journal article" date="2013" name="Genome Announc.">
        <title>Draft genome sequence of the grapevine dieback fungus Eutypa lata UCR-EL1.</title>
        <authorList>
            <person name="Blanco-Ulate B."/>
            <person name="Rolshausen P.E."/>
            <person name="Cantu D."/>
        </authorList>
    </citation>
    <scope>NUCLEOTIDE SEQUENCE [LARGE SCALE GENOMIC DNA]</scope>
    <source>
        <strain evidence="2">UCR-EL1</strain>
    </source>
</reference>
<dbReference type="eggNOG" id="ENOG502RJZ9">
    <property type="taxonomic scope" value="Eukaryota"/>
</dbReference>
<name>M7T8R1_EUTLA</name>
<dbReference type="OrthoDB" id="5210863at2759"/>
<dbReference type="EMBL" id="KB706696">
    <property type="protein sequence ID" value="EMR66206.1"/>
    <property type="molecule type" value="Genomic_DNA"/>
</dbReference>
<organism evidence="1 2">
    <name type="scientific">Eutypa lata (strain UCR-EL1)</name>
    <name type="common">Grapevine dieback disease fungus</name>
    <name type="synonym">Eutypa armeniacae</name>
    <dbReference type="NCBI Taxonomy" id="1287681"/>
    <lineage>
        <taxon>Eukaryota</taxon>
        <taxon>Fungi</taxon>
        <taxon>Dikarya</taxon>
        <taxon>Ascomycota</taxon>
        <taxon>Pezizomycotina</taxon>
        <taxon>Sordariomycetes</taxon>
        <taxon>Xylariomycetidae</taxon>
        <taxon>Xylariales</taxon>
        <taxon>Diatrypaceae</taxon>
        <taxon>Eutypa</taxon>
    </lineage>
</organism>
<dbReference type="HOGENOM" id="CLU_457843_0_0_1"/>
<gene>
    <name evidence="1" type="ORF">UCREL1_6830</name>
</gene>